<dbReference type="Proteomes" id="UP001642360">
    <property type="component" value="Unassembled WGS sequence"/>
</dbReference>
<feature type="region of interest" description="Disordered" evidence="1">
    <location>
        <begin position="17"/>
        <end position="109"/>
    </location>
</feature>
<evidence type="ECO:0000313" key="2">
    <source>
        <dbReference type="EMBL" id="CAK9144563.1"/>
    </source>
</evidence>
<sequence length="109" mass="12595">MAQKSVRALIGLVEAGPGGVKSVDPRLNTTRPSEEKCVRRQLRQEKNRIEYGDEAKKSSEDAWEEEDEAEPHHQLHLLMKDKEEEDEAEPHHQLHLLMKDKEVDIFDGQ</sequence>
<comment type="caution">
    <text evidence="2">The sequence shown here is derived from an EMBL/GenBank/DDBJ whole genome shotgun (WGS) entry which is preliminary data.</text>
</comment>
<reference evidence="2 3" key="1">
    <citation type="submission" date="2024-02" db="EMBL/GenBank/DDBJ databases">
        <authorList>
            <person name="Vignale AGUSTIN F."/>
            <person name="Sosa J E."/>
            <person name="Modenutti C."/>
        </authorList>
    </citation>
    <scope>NUCLEOTIDE SEQUENCE [LARGE SCALE GENOMIC DNA]</scope>
</reference>
<feature type="compositionally biased region" description="Basic and acidic residues" evidence="1">
    <location>
        <begin position="32"/>
        <end position="60"/>
    </location>
</feature>
<dbReference type="EMBL" id="CAUOFW020001403">
    <property type="protein sequence ID" value="CAK9144563.1"/>
    <property type="molecule type" value="Genomic_DNA"/>
</dbReference>
<accession>A0ABC8RIK5</accession>
<feature type="compositionally biased region" description="Basic and acidic residues" evidence="1">
    <location>
        <begin position="70"/>
        <end position="82"/>
    </location>
</feature>
<dbReference type="AlphaFoldDB" id="A0ABC8RIK5"/>
<protein>
    <submittedName>
        <fullName evidence="2">Uncharacterized protein</fullName>
    </submittedName>
</protein>
<organism evidence="2 3">
    <name type="scientific">Ilex paraguariensis</name>
    <name type="common">yerba mate</name>
    <dbReference type="NCBI Taxonomy" id="185542"/>
    <lineage>
        <taxon>Eukaryota</taxon>
        <taxon>Viridiplantae</taxon>
        <taxon>Streptophyta</taxon>
        <taxon>Embryophyta</taxon>
        <taxon>Tracheophyta</taxon>
        <taxon>Spermatophyta</taxon>
        <taxon>Magnoliopsida</taxon>
        <taxon>eudicotyledons</taxon>
        <taxon>Gunneridae</taxon>
        <taxon>Pentapetalae</taxon>
        <taxon>asterids</taxon>
        <taxon>campanulids</taxon>
        <taxon>Aquifoliales</taxon>
        <taxon>Aquifoliaceae</taxon>
        <taxon>Ilex</taxon>
    </lineage>
</organism>
<name>A0ABC8RIK5_9AQUA</name>
<keyword evidence="3" id="KW-1185">Reference proteome</keyword>
<feature type="compositionally biased region" description="Basic and acidic residues" evidence="1">
    <location>
        <begin position="89"/>
        <end position="109"/>
    </location>
</feature>
<proteinExistence type="predicted"/>
<evidence type="ECO:0000313" key="3">
    <source>
        <dbReference type="Proteomes" id="UP001642360"/>
    </source>
</evidence>
<gene>
    <name evidence="2" type="ORF">ILEXP_LOCUS12314</name>
</gene>
<evidence type="ECO:0000256" key="1">
    <source>
        <dbReference type="SAM" id="MobiDB-lite"/>
    </source>
</evidence>